<gene>
    <name evidence="30" type="ORF">Cadr_000014373</name>
</gene>
<evidence type="ECO:0000256" key="24">
    <source>
        <dbReference type="ARBA" id="ARBA00047974"/>
    </source>
</evidence>
<protein>
    <recommendedName>
        <fullName evidence="7">Triokinase/FMN cyclase</fullName>
        <ecNumber evidence="5">2.7.1.28</ecNumber>
        <ecNumber evidence="4">2.7.1.29</ecNumber>
        <ecNumber evidence="6">4.6.1.15</ecNumber>
    </recommendedName>
    <alternativeName>
        <fullName evidence="21">Bifunctional ATP-dependent dihydroxyacetone kinase/FAD-AMP lyase (cyclizing)</fullName>
    </alternativeName>
</protein>
<evidence type="ECO:0000256" key="26">
    <source>
        <dbReference type="ARBA" id="ARBA00048898"/>
    </source>
</evidence>
<comment type="cofactor">
    <cofactor evidence="2">
        <name>Co(2+)</name>
        <dbReference type="ChEBI" id="CHEBI:48828"/>
    </cofactor>
</comment>
<dbReference type="GO" id="GO:0004371">
    <property type="term" value="F:glycerone kinase activity"/>
    <property type="evidence" value="ECO:0007669"/>
    <property type="project" value="UniProtKB-EC"/>
</dbReference>
<name>A0A5N4DMQ9_CAMDR</name>
<dbReference type="EC" id="2.7.1.28" evidence="5"/>
<dbReference type="FunFam" id="1.25.40.340:FF:000001">
    <property type="entry name" value="Dihydroxyacetone kinase 1"/>
    <property type="match status" value="1"/>
</dbReference>
<evidence type="ECO:0000256" key="27">
    <source>
        <dbReference type="SAM" id="MobiDB-lite"/>
    </source>
</evidence>
<dbReference type="FunFam" id="3.40.50.10440:FF:000001">
    <property type="entry name" value="Dihydroxyacetone kinase, DhaK subunit"/>
    <property type="match status" value="1"/>
</dbReference>
<dbReference type="GO" id="GO:0050354">
    <property type="term" value="F:triokinase activity"/>
    <property type="evidence" value="ECO:0007669"/>
    <property type="project" value="UniProtKB-EC"/>
</dbReference>
<keyword evidence="15" id="KW-0067">ATP-binding</keyword>
<comment type="cofactor">
    <cofactor evidence="1">
        <name>Mn(2+)</name>
        <dbReference type="ChEBI" id="CHEBI:29035"/>
    </cofactor>
</comment>
<dbReference type="GO" id="GO:0046872">
    <property type="term" value="F:metal ion binding"/>
    <property type="evidence" value="ECO:0007669"/>
    <property type="project" value="UniProtKB-KW"/>
</dbReference>
<evidence type="ECO:0000256" key="13">
    <source>
        <dbReference type="ARBA" id="ARBA00022777"/>
    </source>
</evidence>
<keyword evidence="9" id="KW-0285">Flavoprotein</keyword>
<evidence type="ECO:0000256" key="14">
    <source>
        <dbReference type="ARBA" id="ARBA00022827"/>
    </source>
</evidence>
<dbReference type="SMART" id="SM01120">
    <property type="entry name" value="Dak2"/>
    <property type="match status" value="1"/>
</dbReference>
<evidence type="ECO:0000256" key="15">
    <source>
        <dbReference type="ARBA" id="ARBA00022840"/>
    </source>
</evidence>
<evidence type="ECO:0000256" key="3">
    <source>
        <dbReference type="ARBA" id="ARBA00001946"/>
    </source>
</evidence>
<dbReference type="PROSITE" id="PS51481">
    <property type="entry name" value="DHAK"/>
    <property type="match status" value="1"/>
</dbReference>
<keyword evidence="14" id="KW-0274">FAD</keyword>
<keyword evidence="20" id="KW-0170">Cobalt</keyword>
<dbReference type="EMBL" id="JWIN03000010">
    <property type="protein sequence ID" value="KAB1272442.1"/>
    <property type="molecule type" value="Genomic_DNA"/>
</dbReference>
<dbReference type="FunFam" id="3.30.1180.20:FF:000003">
    <property type="entry name" value="triokinase/FMN cyclase isoform X1"/>
    <property type="match status" value="1"/>
</dbReference>
<dbReference type="GO" id="GO:0019563">
    <property type="term" value="P:glycerol catabolic process"/>
    <property type="evidence" value="ECO:0007669"/>
    <property type="project" value="TreeGrafter"/>
</dbReference>
<evidence type="ECO:0000256" key="18">
    <source>
        <dbReference type="ARBA" id="ARBA00023239"/>
    </source>
</evidence>
<evidence type="ECO:0000256" key="16">
    <source>
        <dbReference type="ARBA" id="ARBA00022842"/>
    </source>
</evidence>
<keyword evidence="13 30" id="KW-0418">Kinase</keyword>
<dbReference type="PANTHER" id="PTHR28629:SF4">
    <property type="entry name" value="TRIOKINASE_FMN CYCLASE"/>
    <property type="match status" value="1"/>
</dbReference>
<evidence type="ECO:0000256" key="23">
    <source>
        <dbReference type="ARBA" id="ARBA00046681"/>
    </source>
</evidence>
<comment type="subunit">
    <text evidence="23">Homodimer. Interacts with IFIH1 (via the CARD domains), the interaction is inhibited by viral infection.</text>
</comment>
<dbReference type="Pfam" id="PF02734">
    <property type="entry name" value="Dak2"/>
    <property type="match status" value="1"/>
</dbReference>
<keyword evidence="31" id="KW-1185">Reference proteome</keyword>
<dbReference type="AlphaFoldDB" id="A0A5N4DMQ9"/>
<dbReference type="GO" id="GO:0005829">
    <property type="term" value="C:cytosol"/>
    <property type="evidence" value="ECO:0007669"/>
    <property type="project" value="TreeGrafter"/>
</dbReference>
<organism evidence="30 31">
    <name type="scientific">Camelus dromedarius</name>
    <name type="common">Dromedary</name>
    <name type="synonym">Arabian camel</name>
    <dbReference type="NCBI Taxonomy" id="9838"/>
    <lineage>
        <taxon>Eukaryota</taxon>
        <taxon>Metazoa</taxon>
        <taxon>Chordata</taxon>
        <taxon>Craniata</taxon>
        <taxon>Vertebrata</taxon>
        <taxon>Euteleostomi</taxon>
        <taxon>Mammalia</taxon>
        <taxon>Eutheria</taxon>
        <taxon>Laurasiatheria</taxon>
        <taxon>Artiodactyla</taxon>
        <taxon>Tylopoda</taxon>
        <taxon>Camelidae</taxon>
        <taxon>Camelus</taxon>
    </lineage>
</organism>
<keyword evidence="11" id="KW-0479">Metal-binding</keyword>
<feature type="domain" description="DhaK" evidence="29">
    <location>
        <begin position="9"/>
        <end position="394"/>
    </location>
</feature>
<evidence type="ECO:0000256" key="19">
    <source>
        <dbReference type="ARBA" id="ARBA00023268"/>
    </source>
</evidence>
<evidence type="ECO:0000256" key="11">
    <source>
        <dbReference type="ARBA" id="ARBA00022723"/>
    </source>
</evidence>
<evidence type="ECO:0000256" key="9">
    <source>
        <dbReference type="ARBA" id="ARBA00022630"/>
    </source>
</evidence>
<keyword evidence="16" id="KW-0460">Magnesium</keyword>
<keyword evidence="19" id="KW-0511">Multifunctional enzyme</keyword>
<evidence type="ECO:0000256" key="4">
    <source>
        <dbReference type="ARBA" id="ARBA00012107"/>
    </source>
</evidence>
<keyword evidence="12" id="KW-0547">Nucleotide-binding</keyword>
<evidence type="ECO:0000256" key="7">
    <source>
        <dbReference type="ARBA" id="ARBA00018932"/>
    </source>
</evidence>
<dbReference type="Gene3D" id="3.30.1180.20">
    <property type="entry name" value="Dihydroxyacetone kinase, domain 2"/>
    <property type="match status" value="1"/>
</dbReference>
<evidence type="ECO:0000256" key="6">
    <source>
        <dbReference type="ARBA" id="ARBA00012578"/>
    </source>
</evidence>
<dbReference type="EC" id="4.6.1.15" evidence="6"/>
<accession>A0A5N4DMQ9</accession>
<evidence type="ECO:0000256" key="25">
    <source>
        <dbReference type="ARBA" id="ARBA00048526"/>
    </source>
</evidence>
<evidence type="ECO:0000259" key="28">
    <source>
        <dbReference type="PROSITE" id="PS51480"/>
    </source>
</evidence>
<comment type="cofactor">
    <cofactor evidence="3">
        <name>Mg(2+)</name>
        <dbReference type="ChEBI" id="CHEBI:18420"/>
    </cofactor>
</comment>
<comment type="catalytic activity">
    <reaction evidence="24">
        <text>D-glyceraldehyde + ATP = D-glyceraldehyde 3-phosphate + ADP + H(+)</text>
        <dbReference type="Rhea" id="RHEA:13941"/>
        <dbReference type="ChEBI" id="CHEBI:15378"/>
        <dbReference type="ChEBI" id="CHEBI:17378"/>
        <dbReference type="ChEBI" id="CHEBI:30616"/>
        <dbReference type="ChEBI" id="CHEBI:59776"/>
        <dbReference type="ChEBI" id="CHEBI:456216"/>
        <dbReference type="EC" id="2.7.1.28"/>
    </reaction>
</comment>
<evidence type="ECO:0000256" key="10">
    <source>
        <dbReference type="ARBA" id="ARBA00022679"/>
    </source>
</evidence>
<dbReference type="InterPro" id="IPR036117">
    <property type="entry name" value="DhaL_dom_sf"/>
</dbReference>
<evidence type="ECO:0000313" key="31">
    <source>
        <dbReference type="Proteomes" id="UP000299084"/>
    </source>
</evidence>
<evidence type="ECO:0000259" key="29">
    <source>
        <dbReference type="PROSITE" id="PS51481"/>
    </source>
</evidence>
<dbReference type="SUPFAM" id="SSF101473">
    <property type="entry name" value="DhaL-like"/>
    <property type="match status" value="1"/>
</dbReference>
<dbReference type="InterPro" id="IPR050861">
    <property type="entry name" value="Dihydroxyacetone_Kinase"/>
</dbReference>
<reference evidence="30 31" key="1">
    <citation type="journal article" date="2019" name="Mol. Ecol. Resour.">
        <title>Improving Illumina assemblies with Hi-C and long reads: an example with the North African dromedary.</title>
        <authorList>
            <person name="Elbers J.P."/>
            <person name="Rogers M.F."/>
            <person name="Perelman P.L."/>
            <person name="Proskuryakova A.A."/>
            <person name="Serdyukova N.A."/>
            <person name="Johnson W.E."/>
            <person name="Horin P."/>
            <person name="Corander J."/>
            <person name="Murphy D."/>
            <person name="Burger P.A."/>
        </authorList>
    </citation>
    <scope>NUCLEOTIDE SEQUENCE [LARGE SCALE GENOMIC DNA]</scope>
    <source>
        <strain evidence="30">Drom800</strain>
        <tissue evidence="30">Blood</tissue>
    </source>
</reference>
<dbReference type="Pfam" id="PF02733">
    <property type="entry name" value="Dak1"/>
    <property type="match status" value="2"/>
</dbReference>
<dbReference type="InterPro" id="IPR004007">
    <property type="entry name" value="DhaL_dom"/>
</dbReference>
<sequence length="641" mass="65788">MTSKKLVNSVAGCADDALAGLVACNPNLHLLQGHRVALRSDLDSLKGRVALLSGGGSGHEPAHAGFIGKGMLTGVIAGAVFTSPAVGSILAAIRAVAQAGTGTDGAPPAAPAVGTLLIVKNYTGDRLNFGLAREQARAEGIPVEMVVIGDDSAFTVLKKAGRRGLCGTVLIHKVAGALAEAGVGLEEITNRVSVVAKAMGECRPGDREEDEEMAASLSEEASEALLPPGPMPRAQWSPVIHTSFLSGTLGVSLASCSVPGSKPTFELSADEVELGLGIHGEAGVHRIKMATADKIVAIMLDHMTNSSNVSHVPVQSGSSVVLMVNNLGGLSFLELGIIADAAVRSLEGRGVKIARALVGTFMSALEMPGISLTLLLVDEPLLKLIDADTTASAWPNMAKVSVTGRTRIRAAPTEPLEAPDSTATGGTKPRCTDSKQMVLVLERVCTTLLGLEEHLNALDRAAGDGDCGTTHSRAARAIQGWLKEGPPPASPAQLLSKLSLLLLEKMGGSSGALYGLFLTAAAQPLKAKTDLPAWSAAMDAGLEAMQKYGKAAPGDRTMLDSLWAAGQELQAWKSPGANLFQILTKAVKSAEAAAEATRNMEAGAGRASYISSGRLDQPDPGAVAAAAILRAILEALQGQGA</sequence>
<evidence type="ECO:0000256" key="1">
    <source>
        <dbReference type="ARBA" id="ARBA00001936"/>
    </source>
</evidence>
<evidence type="ECO:0000256" key="8">
    <source>
        <dbReference type="ARBA" id="ARBA00022553"/>
    </source>
</evidence>
<evidence type="ECO:0000256" key="21">
    <source>
        <dbReference type="ARBA" id="ARBA00032426"/>
    </source>
</evidence>
<proteinExistence type="predicted"/>
<dbReference type="Proteomes" id="UP000299084">
    <property type="component" value="Unassembled WGS sequence"/>
</dbReference>
<comment type="catalytic activity">
    <reaction evidence="26">
        <text>dihydroxyacetone + ATP = dihydroxyacetone phosphate + ADP + H(+)</text>
        <dbReference type="Rhea" id="RHEA:15773"/>
        <dbReference type="ChEBI" id="CHEBI:15378"/>
        <dbReference type="ChEBI" id="CHEBI:16016"/>
        <dbReference type="ChEBI" id="CHEBI:30616"/>
        <dbReference type="ChEBI" id="CHEBI:57642"/>
        <dbReference type="ChEBI" id="CHEBI:456216"/>
        <dbReference type="EC" id="2.7.1.29"/>
    </reaction>
</comment>
<comment type="catalytic activity">
    <reaction evidence="25">
        <text>FAD = riboflavin cyclic-4',5'-phosphate + AMP + H(+)</text>
        <dbReference type="Rhea" id="RHEA:13729"/>
        <dbReference type="ChEBI" id="CHEBI:15378"/>
        <dbReference type="ChEBI" id="CHEBI:57692"/>
        <dbReference type="ChEBI" id="CHEBI:76202"/>
        <dbReference type="ChEBI" id="CHEBI:456215"/>
        <dbReference type="EC" id="4.6.1.15"/>
    </reaction>
</comment>
<dbReference type="PROSITE" id="PS51480">
    <property type="entry name" value="DHAL"/>
    <property type="match status" value="1"/>
</dbReference>
<evidence type="ECO:0000256" key="22">
    <source>
        <dbReference type="ARBA" id="ARBA00045490"/>
    </source>
</evidence>
<keyword evidence="18" id="KW-0456">Lyase</keyword>
<keyword evidence="10" id="KW-0808">Transferase</keyword>
<evidence type="ECO:0000256" key="12">
    <source>
        <dbReference type="ARBA" id="ARBA00022741"/>
    </source>
</evidence>
<keyword evidence="8" id="KW-0597">Phosphoprotein</keyword>
<dbReference type="GO" id="GO:0005524">
    <property type="term" value="F:ATP binding"/>
    <property type="evidence" value="ECO:0007669"/>
    <property type="project" value="UniProtKB-KW"/>
</dbReference>
<comment type="caution">
    <text evidence="30">The sequence shown here is derived from an EMBL/GenBank/DDBJ whole genome shotgun (WGS) entry which is preliminary data.</text>
</comment>
<evidence type="ECO:0000256" key="20">
    <source>
        <dbReference type="ARBA" id="ARBA00023285"/>
    </source>
</evidence>
<evidence type="ECO:0000256" key="2">
    <source>
        <dbReference type="ARBA" id="ARBA00001941"/>
    </source>
</evidence>
<feature type="domain" description="DhaL" evidence="28">
    <location>
        <begin position="435"/>
        <end position="634"/>
    </location>
</feature>
<dbReference type="GO" id="GO:0034012">
    <property type="term" value="F:FAD-AMP lyase (cyclizing) activity"/>
    <property type="evidence" value="ECO:0007669"/>
    <property type="project" value="UniProtKB-EC"/>
</dbReference>
<dbReference type="EC" id="2.7.1.29" evidence="4"/>
<dbReference type="SUPFAM" id="SSF82549">
    <property type="entry name" value="DAK1/DegV-like"/>
    <property type="match status" value="2"/>
</dbReference>
<evidence type="ECO:0000313" key="30">
    <source>
        <dbReference type="EMBL" id="KAB1272442.1"/>
    </source>
</evidence>
<dbReference type="PANTHER" id="PTHR28629">
    <property type="entry name" value="TRIOKINASE/FMN CYCLASE"/>
    <property type="match status" value="1"/>
</dbReference>
<evidence type="ECO:0000256" key="17">
    <source>
        <dbReference type="ARBA" id="ARBA00023211"/>
    </source>
</evidence>
<dbReference type="Gene3D" id="1.25.40.340">
    <property type="match status" value="1"/>
</dbReference>
<evidence type="ECO:0000256" key="5">
    <source>
        <dbReference type="ARBA" id="ARBA00012110"/>
    </source>
</evidence>
<dbReference type="Gene3D" id="3.40.50.10440">
    <property type="entry name" value="Dihydroxyacetone kinase, domain 1"/>
    <property type="match status" value="1"/>
</dbReference>
<feature type="region of interest" description="Disordered" evidence="27">
    <location>
        <begin position="409"/>
        <end position="430"/>
    </location>
</feature>
<keyword evidence="17" id="KW-0464">Manganese</keyword>
<dbReference type="InterPro" id="IPR004006">
    <property type="entry name" value="DhaK_dom"/>
</dbReference>
<comment type="function">
    <text evidence="22">Catalyzes both the phosphorylation of dihydroxyacetone and of glyceraldehyde, and the splitting of ribonucleoside diphosphate-X compounds among which FAD is the best substrate. Represses IFIH1-mediated cellular antiviral response.</text>
</comment>